<dbReference type="InterPro" id="IPR010067">
    <property type="entry name" value="ABC_SsuA_sub-bd"/>
</dbReference>
<dbReference type="GO" id="GO:0042597">
    <property type="term" value="C:periplasmic space"/>
    <property type="evidence" value="ECO:0007669"/>
    <property type="project" value="UniProtKB-SubCell"/>
</dbReference>
<dbReference type="OrthoDB" id="7374754at2"/>
<feature type="chain" id="PRO_5019342665" evidence="4">
    <location>
        <begin position="24"/>
        <end position="326"/>
    </location>
</feature>
<comment type="similarity">
    <text evidence="2">Belongs to the bacterial solute-binding protein SsuA/TauA family.</text>
</comment>
<name>A0A438MB99_9ACTN</name>
<accession>A0A438MB99</accession>
<evidence type="ECO:0000256" key="1">
    <source>
        <dbReference type="ARBA" id="ARBA00004418"/>
    </source>
</evidence>
<evidence type="ECO:0000313" key="6">
    <source>
        <dbReference type="Proteomes" id="UP000284824"/>
    </source>
</evidence>
<reference evidence="5 6" key="1">
    <citation type="submission" date="2019-01" db="EMBL/GenBank/DDBJ databases">
        <title>Sequencing the genomes of 1000 actinobacteria strains.</title>
        <authorList>
            <person name="Klenk H.-P."/>
        </authorList>
    </citation>
    <scope>NUCLEOTIDE SEQUENCE [LARGE SCALE GENOMIC DNA]</scope>
    <source>
        <strain evidence="5 6">DSM 43925</strain>
    </source>
</reference>
<dbReference type="Pfam" id="PF13379">
    <property type="entry name" value="NMT1_2"/>
    <property type="match status" value="1"/>
</dbReference>
<feature type="signal peptide" evidence="4">
    <location>
        <begin position="1"/>
        <end position="23"/>
    </location>
</feature>
<dbReference type="CDD" id="cd13563">
    <property type="entry name" value="PBP2_SsuA_like_6"/>
    <property type="match status" value="1"/>
</dbReference>
<proteinExistence type="inferred from homology"/>
<dbReference type="RefSeq" id="WP_127935004.1">
    <property type="nucleotide sequence ID" value="NZ_SAUN01000001.1"/>
</dbReference>
<evidence type="ECO:0000256" key="2">
    <source>
        <dbReference type="ARBA" id="ARBA00010742"/>
    </source>
</evidence>
<dbReference type="GO" id="GO:0016020">
    <property type="term" value="C:membrane"/>
    <property type="evidence" value="ECO:0007669"/>
    <property type="project" value="InterPro"/>
</dbReference>
<keyword evidence="3 4" id="KW-0732">Signal</keyword>
<dbReference type="GO" id="GO:0042626">
    <property type="term" value="F:ATPase-coupled transmembrane transporter activity"/>
    <property type="evidence" value="ECO:0007669"/>
    <property type="project" value="InterPro"/>
</dbReference>
<evidence type="ECO:0000256" key="3">
    <source>
        <dbReference type="ARBA" id="ARBA00022729"/>
    </source>
</evidence>
<comment type="caution">
    <text evidence="5">The sequence shown here is derived from an EMBL/GenBank/DDBJ whole genome shotgun (WGS) entry which is preliminary data.</text>
</comment>
<dbReference type="AlphaFoldDB" id="A0A438MB99"/>
<evidence type="ECO:0000256" key="4">
    <source>
        <dbReference type="SAM" id="SignalP"/>
    </source>
</evidence>
<dbReference type="Gene3D" id="3.40.190.10">
    <property type="entry name" value="Periplasmic binding protein-like II"/>
    <property type="match status" value="2"/>
</dbReference>
<dbReference type="NCBIfam" id="TIGR01728">
    <property type="entry name" value="SsuA_fam"/>
    <property type="match status" value="1"/>
</dbReference>
<evidence type="ECO:0000313" key="5">
    <source>
        <dbReference type="EMBL" id="RVX43009.1"/>
    </source>
</evidence>
<dbReference type="PANTHER" id="PTHR30024:SF47">
    <property type="entry name" value="TAURINE-BINDING PERIPLASMIC PROTEIN"/>
    <property type="match status" value="1"/>
</dbReference>
<gene>
    <name evidence="5" type="ORF">EDD27_5675</name>
</gene>
<protein>
    <submittedName>
        <fullName evidence="5">NitT/TauT family transport system substrate-binding protein</fullName>
    </submittedName>
</protein>
<keyword evidence="6" id="KW-1185">Reference proteome</keyword>
<dbReference type="SUPFAM" id="SSF53850">
    <property type="entry name" value="Periplasmic binding protein-like II"/>
    <property type="match status" value="1"/>
</dbReference>
<comment type="subcellular location">
    <subcellularLocation>
        <location evidence="1">Periplasm</location>
    </subcellularLocation>
</comment>
<sequence>MIRRLLAAALLVLCAACGGGQSAAPTGSGGKAVTLGFSAWPGWFPWQVAQEKGFFAKNGVTVELKYFDSYTDSLTALATGNIDANSQTLNDTLASVSGGARQTVVLVNDNSTGNDQIIAKPGITSVAQLKGKTVAAEQGTVDHYLLLLALRKAGLKPSDITFKPLPTDAAAAAFKAGQVDAVGVFAPFTTTALELPGATAIATSKDFPGAIPDHLVVSRSLAADRPEVVQGLVKTWFDTLTWIGANKAEARTIMAGRAGVSEQAYADYDAGTTIFSLADNLEAFSSGSLEKQAKEIGAFLIQSGLADTSPPLDGLLDARFVQGVSS</sequence>
<organism evidence="5 6">
    <name type="scientific">Nonomuraea polychroma</name>
    <dbReference type="NCBI Taxonomy" id="46176"/>
    <lineage>
        <taxon>Bacteria</taxon>
        <taxon>Bacillati</taxon>
        <taxon>Actinomycetota</taxon>
        <taxon>Actinomycetes</taxon>
        <taxon>Streptosporangiales</taxon>
        <taxon>Streptosporangiaceae</taxon>
        <taxon>Nonomuraea</taxon>
    </lineage>
</organism>
<dbReference type="PANTHER" id="PTHR30024">
    <property type="entry name" value="ALIPHATIC SULFONATES-BINDING PROTEIN-RELATED"/>
    <property type="match status" value="1"/>
</dbReference>
<dbReference type="EMBL" id="SAUN01000001">
    <property type="protein sequence ID" value="RVX43009.1"/>
    <property type="molecule type" value="Genomic_DNA"/>
</dbReference>
<dbReference type="Proteomes" id="UP000284824">
    <property type="component" value="Unassembled WGS sequence"/>
</dbReference>